<keyword evidence="2 11" id="KW-0575">Peroxidase</keyword>
<evidence type="ECO:0000313" key="15">
    <source>
        <dbReference type="Proteomes" id="UP000694843"/>
    </source>
</evidence>
<evidence type="ECO:0000256" key="5">
    <source>
        <dbReference type="ARBA" id="ARBA00023002"/>
    </source>
</evidence>
<dbReference type="InterPro" id="IPR020835">
    <property type="entry name" value="Catalase_sf"/>
</dbReference>
<dbReference type="PIRSF" id="PIRSF038928">
    <property type="entry name" value="Catalase_clade1-3"/>
    <property type="match status" value="1"/>
</dbReference>
<comment type="function">
    <text evidence="12">Catalyzes the degradation of hydrogen peroxide (H(2)O(2)) generated by peroxisomal oxidases to water and oxygen, thereby protecting cells from the toxic effects of hydrogen peroxide.</text>
</comment>
<dbReference type="GeneID" id="108673199"/>
<dbReference type="InterPro" id="IPR011614">
    <property type="entry name" value="Catalase_core"/>
</dbReference>
<dbReference type="PRINTS" id="PR00067">
    <property type="entry name" value="CATALASE"/>
</dbReference>
<evidence type="ECO:0000256" key="9">
    <source>
        <dbReference type="PIRSR" id="PIRSR038928-1"/>
    </source>
</evidence>
<dbReference type="PROSITE" id="PS00438">
    <property type="entry name" value="CATALASE_2"/>
    <property type="match status" value="1"/>
</dbReference>
<dbReference type="SUPFAM" id="SSF56634">
    <property type="entry name" value="Heme-dependent catalase-like"/>
    <property type="match status" value="1"/>
</dbReference>
<dbReference type="GO" id="GO:0005777">
    <property type="term" value="C:peroxisome"/>
    <property type="evidence" value="ECO:0007669"/>
    <property type="project" value="TreeGrafter"/>
</dbReference>
<dbReference type="FunFam" id="2.40.180.10:FF:000001">
    <property type="entry name" value="Catalase"/>
    <property type="match status" value="1"/>
</dbReference>
<feature type="active site" evidence="9">
    <location>
        <position position="148"/>
    </location>
</feature>
<dbReference type="GO" id="GO:0020037">
    <property type="term" value="F:heme binding"/>
    <property type="evidence" value="ECO:0007669"/>
    <property type="project" value="InterPro"/>
</dbReference>
<dbReference type="RefSeq" id="XP_018016475.1">
    <property type="nucleotide sequence ID" value="XM_018160986.2"/>
</dbReference>
<evidence type="ECO:0000256" key="8">
    <source>
        <dbReference type="ARBA" id="ARBA00049254"/>
    </source>
</evidence>
<reference evidence="14" key="1">
    <citation type="submission" date="2014-08" db="EMBL/GenBank/DDBJ databases">
        <authorList>
            <person name="Murali S."/>
            <person name="Richards S."/>
            <person name="Bandaranaike D."/>
            <person name="Bellair M."/>
            <person name="Blankenburg K."/>
            <person name="Chao H."/>
            <person name="Dinh H."/>
            <person name="Doddapaneni H."/>
            <person name="Dugan-Rocha S."/>
            <person name="Elkadiri S."/>
            <person name="Gnanaolivu R."/>
            <person name="Hughes D."/>
            <person name="Lee S."/>
            <person name="Li M."/>
            <person name="Ming W."/>
            <person name="Munidasa M."/>
            <person name="Muniz J."/>
            <person name="Nguyen L."/>
            <person name="Osuji N."/>
            <person name="Pu L.-L."/>
            <person name="Puazo M."/>
            <person name="Skinner E."/>
            <person name="Qu C."/>
            <person name="Quiroz J."/>
            <person name="Raj R."/>
            <person name="Weissenberger G."/>
            <person name="Xin Y."/>
            <person name="Zou X."/>
            <person name="Han Y."/>
            <person name="Worley K."/>
            <person name="Muzny D."/>
            <person name="Gibbs R."/>
        </authorList>
    </citation>
    <scope>NUCLEOTIDE SEQUENCE</scope>
    <source>
        <strain evidence="14">HAZT.00-mixed</strain>
        <tissue evidence="14">Whole organism</tissue>
    </source>
</reference>
<dbReference type="GO" id="GO:0046872">
    <property type="term" value="F:metal ion binding"/>
    <property type="evidence" value="ECO:0007669"/>
    <property type="project" value="UniProtKB-KW"/>
</dbReference>
<evidence type="ECO:0000259" key="13">
    <source>
        <dbReference type="SMART" id="SM01060"/>
    </source>
</evidence>
<feature type="active site" evidence="9">
    <location>
        <position position="75"/>
    </location>
</feature>
<evidence type="ECO:0000256" key="12">
    <source>
        <dbReference type="RuleBase" id="RU004142"/>
    </source>
</evidence>
<comment type="similarity">
    <text evidence="1 11">Belongs to the catalase family.</text>
</comment>
<dbReference type="Proteomes" id="UP000694843">
    <property type="component" value="Unplaced"/>
</dbReference>
<keyword evidence="6 10" id="KW-0408">Iron</keyword>
<dbReference type="GO" id="GO:0042542">
    <property type="term" value="P:response to hydrogen peroxide"/>
    <property type="evidence" value="ECO:0007669"/>
    <property type="project" value="TreeGrafter"/>
</dbReference>
<dbReference type="PROSITE" id="PS51257">
    <property type="entry name" value="PROKAR_LIPOPROTEIN"/>
    <property type="match status" value="1"/>
</dbReference>
<dbReference type="GO" id="GO:0005739">
    <property type="term" value="C:mitochondrion"/>
    <property type="evidence" value="ECO:0007669"/>
    <property type="project" value="TreeGrafter"/>
</dbReference>
<keyword evidence="4 10" id="KW-0479">Metal-binding</keyword>
<gene>
    <name evidence="14" type="primary">Cat</name>
    <name evidence="16" type="synonym">LOC108673199</name>
    <name evidence="14" type="ORF">HAZT_HAZT003072</name>
</gene>
<dbReference type="PANTHER" id="PTHR11465">
    <property type="entry name" value="CATALASE"/>
    <property type="match status" value="1"/>
</dbReference>
<evidence type="ECO:0000256" key="3">
    <source>
        <dbReference type="ARBA" id="ARBA00022617"/>
    </source>
</evidence>
<dbReference type="InterPro" id="IPR024711">
    <property type="entry name" value="Catalase_clade1/3"/>
</dbReference>
<dbReference type="KEGG" id="hazt:108673199"/>
<dbReference type="SMART" id="SM01060">
    <property type="entry name" value="Catalase"/>
    <property type="match status" value="1"/>
</dbReference>
<evidence type="ECO:0000256" key="6">
    <source>
        <dbReference type="ARBA" id="ARBA00023004"/>
    </source>
</evidence>
<keyword evidence="15" id="KW-1185">Reference proteome</keyword>
<dbReference type="EC" id="1.11.1.6" evidence="11"/>
<evidence type="ECO:0000256" key="4">
    <source>
        <dbReference type="ARBA" id="ARBA00022723"/>
    </source>
</evidence>
<accession>A0A6A0H5R0</accession>
<dbReference type="Gene3D" id="2.40.180.10">
    <property type="entry name" value="Catalase core domain"/>
    <property type="match status" value="1"/>
</dbReference>
<dbReference type="Pfam" id="PF06628">
    <property type="entry name" value="Catalase-rel"/>
    <property type="match status" value="1"/>
</dbReference>
<dbReference type="EMBL" id="JQDR03006145">
    <property type="protein sequence ID" value="KAA0200659.1"/>
    <property type="molecule type" value="Genomic_DNA"/>
</dbReference>
<dbReference type="InterPro" id="IPR002226">
    <property type="entry name" value="Catalase_haem_BS"/>
</dbReference>
<name>A0A6A0H5R0_HYAAZ</name>
<feature type="binding site" description="axial binding residue" evidence="10">
    <location>
        <position position="358"/>
    </location>
    <ligand>
        <name>heme</name>
        <dbReference type="ChEBI" id="CHEBI:30413"/>
    </ligand>
    <ligandPart>
        <name>Fe</name>
        <dbReference type="ChEBI" id="CHEBI:18248"/>
    </ligandPart>
</feature>
<dbReference type="Proteomes" id="UP000711488">
    <property type="component" value="Unassembled WGS sequence"/>
</dbReference>
<dbReference type="OMA" id="KFRWNVF"/>
<sequence>MSRDIAADQLKLFKSSATEKESCPGSLTTSSGCPVGDKLNSLSIGPRGPLLLEDLQFLDEMAHFDRERIPERVVHAKGGGAFGTLEITHDITKYCKAAVFSEVGKKTPLAIRFSTVGGESGSADTARDPRGFAIKFYTEQGNWDLVGNNTPIFFIRDPVLFPSFIHTQKRNPATHLKDPDMMWDFISLRPETTHQVCFLFSDRGTPDGFRFMNGYGSHTFKLVNKEGQPVYCKFHFKTDQGIKNLSAERATELAGTDPDYSIRDLYNSIAAGQYPSWTMYIQVMTYEQAEKYRYNPFDVTKVWPHKEFPLIPVGKVKLDRNPKNYFAEVEQIAFSPAHMVPGIEASPDKMLQGRLFSYTDTHRHRLGPNYQQIPVNCPYRTKAANYQRDGLMCVTDNQAGAPNYYPNSFSGPADCKSYNGCKAKYSGDIERFNSSDEDNFSQCTDFYRNVLSEAERGRLADNIAGHLVFAMDFIQDRAIGNFAKVDAGFGQAIRERIAKLKTAKL</sequence>
<dbReference type="InterPro" id="IPR018028">
    <property type="entry name" value="Catalase"/>
</dbReference>
<reference evidence="16" key="4">
    <citation type="submission" date="2025-04" db="UniProtKB">
        <authorList>
            <consortium name="RefSeq"/>
        </authorList>
    </citation>
    <scope>IDENTIFICATION</scope>
    <source>
        <tissue evidence="16">Whole organism</tissue>
    </source>
</reference>
<comment type="catalytic activity">
    <reaction evidence="8 11">
        <text>2 H2O2 = O2 + 2 H2O</text>
        <dbReference type="Rhea" id="RHEA:20309"/>
        <dbReference type="ChEBI" id="CHEBI:15377"/>
        <dbReference type="ChEBI" id="CHEBI:15379"/>
        <dbReference type="ChEBI" id="CHEBI:16240"/>
        <dbReference type="EC" id="1.11.1.6"/>
    </reaction>
</comment>
<dbReference type="PROSITE" id="PS51402">
    <property type="entry name" value="CATALASE_3"/>
    <property type="match status" value="1"/>
</dbReference>
<dbReference type="GO" id="GO:0004096">
    <property type="term" value="F:catalase activity"/>
    <property type="evidence" value="ECO:0007669"/>
    <property type="project" value="UniProtKB-EC"/>
</dbReference>
<dbReference type="PANTHER" id="PTHR11465:SF9">
    <property type="entry name" value="CATALASE"/>
    <property type="match status" value="1"/>
</dbReference>
<dbReference type="Pfam" id="PF00199">
    <property type="entry name" value="Catalase"/>
    <property type="match status" value="1"/>
</dbReference>
<keyword evidence="7 11" id="KW-0376">Hydrogen peroxide</keyword>
<reference evidence="14" key="2">
    <citation type="journal article" date="2018" name="Environ. Sci. Technol.">
        <title>The Toxicogenome of Hyalella azteca: A Model for Sediment Ecotoxicology and Evolutionary Toxicology.</title>
        <authorList>
            <person name="Poynton H.C."/>
            <person name="Hasenbein S."/>
            <person name="Benoit J.B."/>
            <person name="Sepulveda M.S."/>
            <person name="Poelchau M.F."/>
            <person name="Hughes D.S.T."/>
            <person name="Murali S.C."/>
            <person name="Chen S."/>
            <person name="Glastad K.M."/>
            <person name="Goodisman M.A.D."/>
            <person name="Werren J.H."/>
            <person name="Vineis J.H."/>
            <person name="Bowen J.L."/>
            <person name="Friedrich M."/>
            <person name="Jones J."/>
            <person name="Robertson H.M."/>
            <person name="Feyereisen R."/>
            <person name="Mechler-Hickson A."/>
            <person name="Mathers N."/>
            <person name="Lee C.E."/>
            <person name="Colbourne J.K."/>
            <person name="Biales A."/>
            <person name="Johnston J.S."/>
            <person name="Wellborn G.A."/>
            <person name="Rosendale A.J."/>
            <person name="Cridge A.G."/>
            <person name="Munoz-Torres M.C."/>
            <person name="Bain P.A."/>
            <person name="Manny A.R."/>
            <person name="Major K.M."/>
            <person name="Lambert F.N."/>
            <person name="Vulpe C.D."/>
            <person name="Tuck P."/>
            <person name="Blalock B.J."/>
            <person name="Lin Y.Y."/>
            <person name="Smith M.E."/>
            <person name="Ochoa-Acuna H."/>
            <person name="Chen M.M."/>
            <person name="Childers C.P."/>
            <person name="Qu J."/>
            <person name="Dugan S."/>
            <person name="Lee S.L."/>
            <person name="Chao H."/>
            <person name="Dinh H."/>
            <person name="Han Y."/>
            <person name="Doddapaneni H."/>
            <person name="Worley K.C."/>
            <person name="Muzny D.M."/>
            <person name="Gibbs R.A."/>
            <person name="Richards S."/>
        </authorList>
    </citation>
    <scope>NUCLEOTIDE SEQUENCE</scope>
    <source>
        <strain evidence="14">HAZT.00-mixed</strain>
        <tissue evidence="14">Whole organism</tissue>
    </source>
</reference>
<proteinExistence type="inferred from homology"/>
<reference evidence="14" key="3">
    <citation type="submission" date="2019-06" db="EMBL/GenBank/DDBJ databases">
        <authorList>
            <person name="Poynton C."/>
            <person name="Hasenbein S."/>
            <person name="Benoit J.B."/>
            <person name="Sepulveda M.S."/>
            <person name="Poelchau M.F."/>
            <person name="Murali S.C."/>
            <person name="Chen S."/>
            <person name="Glastad K.M."/>
            <person name="Werren J.H."/>
            <person name="Vineis J.H."/>
            <person name="Bowen J.L."/>
            <person name="Friedrich M."/>
            <person name="Jones J."/>
            <person name="Robertson H.M."/>
            <person name="Feyereisen R."/>
            <person name="Mechler-Hickson A."/>
            <person name="Mathers N."/>
            <person name="Lee C.E."/>
            <person name="Colbourne J.K."/>
            <person name="Biales A."/>
            <person name="Johnston J.S."/>
            <person name="Wellborn G.A."/>
            <person name="Rosendale A.J."/>
            <person name="Cridge A.G."/>
            <person name="Munoz-Torres M.C."/>
            <person name="Bain P.A."/>
            <person name="Manny A.R."/>
            <person name="Major K.M."/>
            <person name="Lambert F.N."/>
            <person name="Vulpe C.D."/>
            <person name="Tuck P."/>
            <person name="Blalock B.J."/>
            <person name="Lin Y.-Y."/>
            <person name="Smith M.E."/>
            <person name="Ochoa-Acuna H."/>
            <person name="Chen M.-J.M."/>
            <person name="Childers C.P."/>
            <person name="Qu J."/>
            <person name="Dugan S."/>
            <person name="Lee S.L."/>
            <person name="Chao H."/>
            <person name="Dinh H."/>
            <person name="Han Y."/>
            <person name="Doddapaneni H."/>
            <person name="Worley K.C."/>
            <person name="Muzny D.M."/>
            <person name="Gibbs R.A."/>
            <person name="Richards S."/>
        </authorList>
    </citation>
    <scope>NUCLEOTIDE SEQUENCE</scope>
    <source>
        <strain evidence="14">HAZT.00-mixed</strain>
        <tissue evidence="14">Whole organism</tissue>
    </source>
</reference>
<evidence type="ECO:0000313" key="16">
    <source>
        <dbReference type="RefSeq" id="XP_018016475.1"/>
    </source>
</evidence>
<dbReference type="OrthoDB" id="6880011at2759"/>
<protein>
    <recommendedName>
        <fullName evidence="11">Catalase</fullName>
        <ecNumber evidence="11">1.11.1.6</ecNumber>
    </recommendedName>
</protein>
<dbReference type="CDD" id="cd08156">
    <property type="entry name" value="catalase_clade_3"/>
    <property type="match status" value="1"/>
</dbReference>
<organism evidence="14">
    <name type="scientific">Hyalella azteca</name>
    <name type="common">Amphipod</name>
    <dbReference type="NCBI Taxonomy" id="294128"/>
    <lineage>
        <taxon>Eukaryota</taxon>
        <taxon>Metazoa</taxon>
        <taxon>Ecdysozoa</taxon>
        <taxon>Arthropoda</taxon>
        <taxon>Crustacea</taxon>
        <taxon>Multicrustacea</taxon>
        <taxon>Malacostraca</taxon>
        <taxon>Eumalacostraca</taxon>
        <taxon>Peracarida</taxon>
        <taxon>Amphipoda</taxon>
        <taxon>Senticaudata</taxon>
        <taxon>Talitrida</taxon>
        <taxon>Talitroidea</taxon>
        <taxon>Hyalellidae</taxon>
        <taxon>Hyalella</taxon>
    </lineage>
</organism>
<evidence type="ECO:0000313" key="14">
    <source>
        <dbReference type="EMBL" id="KAA0200659.1"/>
    </source>
</evidence>
<dbReference type="InterPro" id="IPR010582">
    <property type="entry name" value="Catalase_immune_responsive"/>
</dbReference>
<evidence type="ECO:0000256" key="7">
    <source>
        <dbReference type="ARBA" id="ARBA00023324"/>
    </source>
</evidence>
<dbReference type="AlphaFoldDB" id="A0A6A0H5R0"/>
<dbReference type="InterPro" id="IPR040333">
    <property type="entry name" value="Catalase_3"/>
</dbReference>
<evidence type="ECO:0000256" key="11">
    <source>
        <dbReference type="RuleBase" id="RU000498"/>
    </source>
</evidence>
<evidence type="ECO:0000256" key="1">
    <source>
        <dbReference type="ARBA" id="ARBA00005329"/>
    </source>
</evidence>
<keyword evidence="5 11" id="KW-0560">Oxidoreductase</keyword>
<comment type="cofactor">
    <cofactor evidence="10">
        <name>heme</name>
        <dbReference type="ChEBI" id="CHEBI:30413"/>
    </cofactor>
</comment>
<evidence type="ECO:0000256" key="2">
    <source>
        <dbReference type="ARBA" id="ARBA00022559"/>
    </source>
</evidence>
<evidence type="ECO:0000256" key="10">
    <source>
        <dbReference type="PIRSR" id="PIRSR038928-2"/>
    </source>
</evidence>
<feature type="domain" description="Catalase core" evidence="13">
    <location>
        <begin position="28"/>
        <end position="413"/>
    </location>
</feature>
<dbReference type="PROSITE" id="PS00437">
    <property type="entry name" value="CATALASE_1"/>
    <property type="match status" value="1"/>
</dbReference>
<keyword evidence="3 10" id="KW-0349">Heme</keyword>
<dbReference type="GO" id="GO:0042744">
    <property type="term" value="P:hydrogen peroxide catabolic process"/>
    <property type="evidence" value="ECO:0007669"/>
    <property type="project" value="UniProtKB-KW"/>
</dbReference>
<dbReference type="InterPro" id="IPR024708">
    <property type="entry name" value="Catalase_AS"/>
</dbReference>